<dbReference type="Pfam" id="PF02065">
    <property type="entry name" value="Melibiase"/>
    <property type="match status" value="1"/>
</dbReference>
<comment type="similarity">
    <text evidence="2">Belongs to the glycosyl hydrolase 36 family.</text>
</comment>
<keyword evidence="5 6" id="KW-0326">Glycosidase</keyword>
<dbReference type="InterPro" id="IPR031705">
    <property type="entry name" value="Glyco_hydro_36_C"/>
</dbReference>
<dbReference type="Gene3D" id="2.60.40.1180">
    <property type="entry name" value="Golgi alpha-mannosidase II"/>
    <property type="match status" value="1"/>
</dbReference>
<dbReference type="InterPro" id="IPR038417">
    <property type="entry name" value="Alpga-gal_N_sf"/>
</dbReference>
<dbReference type="InterPro" id="IPR031704">
    <property type="entry name" value="Glyco_hydro_36_N"/>
</dbReference>
<dbReference type="Pfam" id="PF16874">
    <property type="entry name" value="Glyco_hydro_36C"/>
    <property type="match status" value="1"/>
</dbReference>
<dbReference type="EC" id="3.2.1.22" evidence="3 6"/>
<protein>
    <recommendedName>
        <fullName evidence="3 6">Alpha-galactosidase</fullName>
        <ecNumber evidence="3 6">3.2.1.22</ecNumber>
    </recommendedName>
</protein>
<evidence type="ECO:0000256" key="1">
    <source>
        <dbReference type="ARBA" id="ARBA00001255"/>
    </source>
</evidence>
<keyword evidence="4 6" id="KW-0378">Hydrolase</keyword>
<accession>A0ABW4CZL7</accession>
<evidence type="ECO:0000313" key="9">
    <source>
        <dbReference type="EMBL" id="MFD1441373.1"/>
    </source>
</evidence>
<gene>
    <name evidence="9" type="ORF">ACFQ5K_08310</name>
</gene>
<comment type="catalytic activity">
    <reaction evidence="1 6">
        <text>Hydrolysis of terminal, non-reducing alpha-D-galactose residues in alpha-D-galactosides, including galactose oligosaccharides, galactomannans and galactolipids.</text>
        <dbReference type="EC" id="3.2.1.22"/>
    </reaction>
</comment>
<evidence type="ECO:0000259" key="7">
    <source>
        <dbReference type="Pfam" id="PF16874"/>
    </source>
</evidence>
<dbReference type="PIRSF" id="PIRSF005536">
    <property type="entry name" value="Agal"/>
    <property type="match status" value="1"/>
</dbReference>
<dbReference type="EMBL" id="JBHTOK010000067">
    <property type="protein sequence ID" value="MFD1441373.1"/>
    <property type="molecule type" value="Genomic_DNA"/>
</dbReference>
<dbReference type="InterPro" id="IPR017853">
    <property type="entry name" value="GH"/>
</dbReference>
<dbReference type="CDD" id="cd14791">
    <property type="entry name" value="GH36"/>
    <property type="match status" value="1"/>
</dbReference>
<dbReference type="PANTHER" id="PTHR43053:SF3">
    <property type="entry name" value="ALPHA-GALACTOSIDASE C-RELATED"/>
    <property type="match status" value="1"/>
</dbReference>
<dbReference type="SUPFAM" id="SSF51445">
    <property type="entry name" value="(Trans)glycosidases"/>
    <property type="match status" value="1"/>
</dbReference>
<dbReference type="InterPro" id="IPR013780">
    <property type="entry name" value="Glyco_hydro_b"/>
</dbReference>
<dbReference type="PRINTS" id="PR00743">
    <property type="entry name" value="GLHYDRLASE36"/>
</dbReference>
<evidence type="ECO:0000259" key="8">
    <source>
        <dbReference type="Pfam" id="PF16875"/>
    </source>
</evidence>
<dbReference type="Proteomes" id="UP001597212">
    <property type="component" value="Unassembled WGS sequence"/>
</dbReference>
<dbReference type="RefSeq" id="WP_164506231.1">
    <property type="nucleotide sequence ID" value="NZ_JBHTOK010000067.1"/>
</dbReference>
<feature type="domain" description="Glycosyl hydrolase family 36 N-terminal" evidence="8">
    <location>
        <begin position="27"/>
        <end position="284"/>
    </location>
</feature>
<comment type="caution">
    <text evidence="9">The sequence shown here is derived from an EMBL/GenBank/DDBJ whole genome shotgun (WGS) entry which is preliminary data.</text>
</comment>
<evidence type="ECO:0000256" key="3">
    <source>
        <dbReference type="ARBA" id="ARBA00012755"/>
    </source>
</evidence>
<name>A0ABW4CZL7_9LACO</name>
<proteinExistence type="inferred from homology"/>
<evidence type="ECO:0000256" key="6">
    <source>
        <dbReference type="PIRNR" id="PIRNR005536"/>
    </source>
</evidence>
<evidence type="ECO:0000256" key="2">
    <source>
        <dbReference type="ARBA" id="ARBA00006202"/>
    </source>
</evidence>
<dbReference type="InterPro" id="IPR050985">
    <property type="entry name" value="Alpha-glycosidase_related"/>
</dbReference>
<dbReference type="Gene3D" id="2.70.98.60">
    <property type="entry name" value="alpha-galactosidase from lactobacil brevis"/>
    <property type="match status" value="1"/>
</dbReference>
<dbReference type="PROSITE" id="PS00512">
    <property type="entry name" value="ALPHA_GALACTOSIDASE"/>
    <property type="match status" value="1"/>
</dbReference>
<dbReference type="PANTHER" id="PTHR43053">
    <property type="entry name" value="GLYCOSIDASE FAMILY 31"/>
    <property type="match status" value="1"/>
</dbReference>
<dbReference type="InterPro" id="IPR013785">
    <property type="entry name" value="Aldolase_TIM"/>
</dbReference>
<evidence type="ECO:0000256" key="5">
    <source>
        <dbReference type="ARBA" id="ARBA00023295"/>
    </source>
</evidence>
<reference evidence="10" key="1">
    <citation type="journal article" date="2019" name="Int. J. Syst. Evol. Microbiol.">
        <title>The Global Catalogue of Microorganisms (GCM) 10K type strain sequencing project: providing services to taxonomists for standard genome sequencing and annotation.</title>
        <authorList>
            <consortium name="The Broad Institute Genomics Platform"/>
            <consortium name="The Broad Institute Genome Sequencing Center for Infectious Disease"/>
            <person name="Wu L."/>
            <person name="Ma J."/>
        </authorList>
    </citation>
    <scope>NUCLEOTIDE SEQUENCE [LARGE SCALE GENOMIC DNA]</scope>
    <source>
        <strain evidence="10">CCM 8912</strain>
    </source>
</reference>
<evidence type="ECO:0000256" key="4">
    <source>
        <dbReference type="ARBA" id="ARBA00022801"/>
    </source>
</evidence>
<sequence>MLKIYDNRIFHLANDAVSYILYLLPNGQLGHLYYGPRLDVDEATLTEYTKLESKSGGTVHFSADNTLFTLADQLQEYPVYGTSDFRQGAVAVSQNTTPFYLNFTYQGYSVAHEKKRDLRFPRSFAKAGAVDVLTIDLTDTAHDLKLQQHYAIFAQGGAVVRWQTLTNTGTAPVTIDRMLSGGLDLPTADYQFVQLSGNWVRERHVKVRPLAQGTTSIESQRGASSHQQNPYVALQAKNGTLRSGDAYGFNLIYSGNFLAQAEVNEWDQTRFMIGIHPDQFAWQLDPSASFSTPEAVLTYSSAGLNGLSQENAVFARDHVMAPKWRDQPRPVVLNSWEAAYFDFDTDMLLKLAAAGKKVGVDCFVLDDGWFGQRDSDRSSLGDWQANKRKFPHGLTQFAQSIRDLGLDFGLWFEPEMVSPDAKLLAAHPDWVVAPPDERRAIARNQYVLDFANPTVVDNLFDQMKQVIDATKLTYIKWDMNRNITEAFSQYLAKTGRPQGEFFHRYICGVYDLYARLLKAYPDLLIEGCAGGGGRFDLGIMFYSPMIWVSDDTDALERLKIQTGTALAYPLSAMSNHVTAVPNDQLNRTTPLATRFNVALFGSLGYELDLTKESPAVLAAIAEQIKTYKKLQPLVLTGRFEFLRTLAEGDHNTLAWAMVAADDSQIVLGFYRVLADPDGDAVDRLAIPFADPHARYAISGRDAVVTGSALKHLGLRLPYEFNGPNEAVAELKGDFQSKVLILTKEANDAL</sequence>
<dbReference type="GO" id="GO:0004557">
    <property type="term" value="F:alpha-galactosidase activity"/>
    <property type="evidence" value="ECO:0007669"/>
    <property type="project" value="UniProtKB-EC"/>
</dbReference>
<dbReference type="Pfam" id="PF16875">
    <property type="entry name" value="Glyco_hydro_36N"/>
    <property type="match status" value="1"/>
</dbReference>
<feature type="domain" description="Glycosyl hydrolase family 36 C-terminal" evidence="7">
    <location>
        <begin position="654"/>
        <end position="741"/>
    </location>
</feature>
<organism evidence="9 10">
    <name type="scientific">Lacticaseibacillus hegangensis</name>
    <dbReference type="NCBI Taxonomy" id="2486010"/>
    <lineage>
        <taxon>Bacteria</taxon>
        <taxon>Bacillati</taxon>
        <taxon>Bacillota</taxon>
        <taxon>Bacilli</taxon>
        <taxon>Lactobacillales</taxon>
        <taxon>Lactobacillaceae</taxon>
        <taxon>Lacticaseibacillus</taxon>
    </lineage>
</organism>
<evidence type="ECO:0000313" key="10">
    <source>
        <dbReference type="Proteomes" id="UP001597212"/>
    </source>
</evidence>
<dbReference type="Gene3D" id="3.20.20.70">
    <property type="entry name" value="Aldolase class I"/>
    <property type="match status" value="1"/>
</dbReference>
<keyword evidence="10" id="KW-1185">Reference proteome</keyword>
<dbReference type="InterPro" id="IPR000111">
    <property type="entry name" value="Glyco_hydro_27/36_CS"/>
</dbReference>
<dbReference type="InterPro" id="IPR002252">
    <property type="entry name" value="Glyco_hydro_36"/>
</dbReference>